<gene>
    <name evidence="2" type="ORF">IPOD504_LOCUS7001</name>
</gene>
<feature type="compositionally biased region" description="Polar residues" evidence="1">
    <location>
        <begin position="120"/>
        <end position="133"/>
    </location>
</feature>
<sequence length="133" mass="14701">MKGTLWASRFLYRAQHSKRHRHRAPDKSAALRPPSGRPPAATPGRRCACQSDCDCSNNAIRAAEARTATRTALCPSHLLPFKTTRIRTAARPSPANYVDSDSPPLRHHRPVLSPTHPPVCNSTPEQSFDRNTS</sequence>
<proteinExistence type="predicted"/>
<accession>A0ABN8IB88</accession>
<dbReference type="Proteomes" id="UP000837857">
    <property type="component" value="Chromosome 19"/>
</dbReference>
<evidence type="ECO:0000313" key="2">
    <source>
        <dbReference type="EMBL" id="CAH2049671.1"/>
    </source>
</evidence>
<evidence type="ECO:0000313" key="3">
    <source>
        <dbReference type="Proteomes" id="UP000837857"/>
    </source>
</evidence>
<evidence type="ECO:0000256" key="1">
    <source>
        <dbReference type="SAM" id="MobiDB-lite"/>
    </source>
</evidence>
<name>A0ABN8IB88_9NEOP</name>
<protein>
    <submittedName>
        <fullName evidence="2">Uncharacterized protein</fullName>
    </submittedName>
</protein>
<reference evidence="2" key="1">
    <citation type="submission" date="2022-03" db="EMBL/GenBank/DDBJ databases">
        <authorList>
            <person name="Martin H S."/>
        </authorList>
    </citation>
    <scope>NUCLEOTIDE SEQUENCE</scope>
</reference>
<feature type="non-terminal residue" evidence="2">
    <location>
        <position position="133"/>
    </location>
</feature>
<feature type="region of interest" description="Disordered" evidence="1">
    <location>
        <begin position="87"/>
        <end position="133"/>
    </location>
</feature>
<feature type="region of interest" description="Disordered" evidence="1">
    <location>
        <begin position="16"/>
        <end position="47"/>
    </location>
</feature>
<organism evidence="2 3">
    <name type="scientific">Iphiclides podalirius</name>
    <name type="common">scarce swallowtail</name>
    <dbReference type="NCBI Taxonomy" id="110791"/>
    <lineage>
        <taxon>Eukaryota</taxon>
        <taxon>Metazoa</taxon>
        <taxon>Ecdysozoa</taxon>
        <taxon>Arthropoda</taxon>
        <taxon>Hexapoda</taxon>
        <taxon>Insecta</taxon>
        <taxon>Pterygota</taxon>
        <taxon>Neoptera</taxon>
        <taxon>Endopterygota</taxon>
        <taxon>Lepidoptera</taxon>
        <taxon>Glossata</taxon>
        <taxon>Ditrysia</taxon>
        <taxon>Papilionoidea</taxon>
        <taxon>Papilionidae</taxon>
        <taxon>Papilioninae</taxon>
        <taxon>Iphiclides</taxon>
    </lineage>
</organism>
<keyword evidence="3" id="KW-1185">Reference proteome</keyword>
<dbReference type="EMBL" id="OW152831">
    <property type="protein sequence ID" value="CAH2049671.1"/>
    <property type="molecule type" value="Genomic_DNA"/>
</dbReference>